<feature type="domain" description="ATP-grasp" evidence="2">
    <location>
        <begin position="62"/>
        <end position="263"/>
    </location>
</feature>
<proteinExistence type="predicted"/>
<dbReference type="InterPro" id="IPR013651">
    <property type="entry name" value="ATP-grasp_RimK-type"/>
</dbReference>
<reference evidence="3 4" key="1">
    <citation type="journal article" date="2019" name="Int. J. Syst. Evol. Microbiol.">
        <title>The Global Catalogue of Microorganisms (GCM) 10K type strain sequencing project: providing services to taxonomists for standard genome sequencing and annotation.</title>
        <authorList>
            <consortium name="The Broad Institute Genomics Platform"/>
            <consortium name="The Broad Institute Genome Sequencing Center for Infectious Disease"/>
            <person name="Wu L."/>
            <person name="Ma J."/>
        </authorList>
    </citation>
    <scope>NUCLEOTIDE SEQUENCE [LARGE SCALE GENOMIC DNA]</scope>
    <source>
        <strain evidence="3 4">JCM 4524</strain>
    </source>
</reference>
<evidence type="ECO:0000256" key="1">
    <source>
        <dbReference type="PROSITE-ProRule" id="PRU00409"/>
    </source>
</evidence>
<protein>
    <recommendedName>
        <fullName evidence="2">ATP-grasp domain-containing protein</fullName>
    </recommendedName>
</protein>
<gene>
    <name evidence="3" type="ORF">GCM10010307_80710</name>
</gene>
<comment type="caution">
    <text evidence="3">The sequence shown here is derived from an EMBL/GenBank/DDBJ whole genome shotgun (WGS) entry which is preliminary data.</text>
</comment>
<dbReference type="PANTHER" id="PTHR21621">
    <property type="entry name" value="RIBOSOMAL PROTEIN S6 MODIFICATION PROTEIN"/>
    <property type="match status" value="1"/>
</dbReference>
<dbReference type="PANTHER" id="PTHR21621:SF0">
    <property type="entry name" value="BETA-CITRYLGLUTAMATE SYNTHASE B-RELATED"/>
    <property type="match status" value="1"/>
</dbReference>
<dbReference type="InterPro" id="IPR011761">
    <property type="entry name" value="ATP-grasp"/>
</dbReference>
<dbReference type="SUPFAM" id="SSF56059">
    <property type="entry name" value="Glutathione synthetase ATP-binding domain-like"/>
    <property type="match status" value="1"/>
</dbReference>
<sequence length="263" mass="28977">MHDIGYFLRGAAENLGWDYQALRGGWLHELQKGGTKHYVIGYSFPHNSNTAARVAMDKVATYTVLSAAGVDAVQHFLVLAKGRSRREIRRLCHNQLRLAGLSASEVVLKPVTGSNGRDVERAVTFRAARKKLNQLLGRYDGVAAVSPYLNLRREVRVIVLDGAPLLIFEKIRNADWRHNLAFGAAPKLLSIHENERLITGALRACEVIGLRLAAVDLVESGDRSWRILEVNEGINLGSGFAGQGSEYLRAAATTYHAIVRALE</sequence>
<name>A0ABN3RVM7_9ACTN</name>
<dbReference type="Gene3D" id="3.30.470.20">
    <property type="entry name" value="ATP-grasp fold, B domain"/>
    <property type="match status" value="1"/>
</dbReference>
<evidence type="ECO:0000313" key="3">
    <source>
        <dbReference type="EMBL" id="GAA2662000.1"/>
    </source>
</evidence>
<dbReference type="Proteomes" id="UP001500151">
    <property type="component" value="Unassembled WGS sequence"/>
</dbReference>
<dbReference type="EMBL" id="BAAASJ010000120">
    <property type="protein sequence ID" value="GAA2662000.1"/>
    <property type="molecule type" value="Genomic_DNA"/>
</dbReference>
<keyword evidence="1" id="KW-0547">Nucleotide-binding</keyword>
<organism evidence="3 4">
    <name type="scientific">Streptomyces vastus</name>
    <dbReference type="NCBI Taxonomy" id="285451"/>
    <lineage>
        <taxon>Bacteria</taxon>
        <taxon>Bacillati</taxon>
        <taxon>Actinomycetota</taxon>
        <taxon>Actinomycetes</taxon>
        <taxon>Kitasatosporales</taxon>
        <taxon>Streptomycetaceae</taxon>
        <taxon>Streptomyces</taxon>
    </lineage>
</organism>
<accession>A0ABN3RVM7</accession>
<keyword evidence="1" id="KW-0067">ATP-binding</keyword>
<evidence type="ECO:0000259" key="2">
    <source>
        <dbReference type="PROSITE" id="PS50975"/>
    </source>
</evidence>
<dbReference type="Pfam" id="PF08443">
    <property type="entry name" value="RimK"/>
    <property type="match status" value="1"/>
</dbReference>
<evidence type="ECO:0000313" key="4">
    <source>
        <dbReference type="Proteomes" id="UP001500151"/>
    </source>
</evidence>
<dbReference type="PROSITE" id="PS50975">
    <property type="entry name" value="ATP_GRASP"/>
    <property type="match status" value="1"/>
</dbReference>
<keyword evidence="4" id="KW-1185">Reference proteome</keyword>